<dbReference type="InterPro" id="IPR020605">
    <property type="entry name" value="Octanoyltransferase_CS"/>
</dbReference>
<feature type="domain" description="BPL/LPL catalytic" evidence="11">
    <location>
        <begin position="32"/>
        <end position="207"/>
    </location>
</feature>
<dbReference type="GeneID" id="66563996"/>
<dbReference type="PANTHER" id="PTHR10993">
    <property type="entry name" value="OCTANOYLTRANSFERASE"/>
    <property type="match status" value="1"/>
</dbReference>
<dbReference type="HAMAP" id="MF_00013">
    <property type="entry name" value="LipB"/>
    <property type="match status" value="1"/>
</dbReference>
<evidence type="ECO:0000313" key="12">
    <source>
        <dbReference type="EMBL" id="ATZ96581.1"/>
    </source>
</evidence>
<dbReference type="GO" id="GO:0033819">
    <property type="term" value="F:lipoyl(octanoyl) transferase activity"/>
    <property type="evidence" value="ECO:0007669"/>
    <property type="project" value="UniProtKB-EC"/>
</dbReference>
<dbReference type="Gene3D" id="3.30.930.10">
    <property type="entry name" value="Bira Bifunctional Protein, Domain 2"/>
    <property type="match status" value="1"/>
</dbReference>
<gene>
    <name evidence="6" type="primary">lipB</name>
    <name evidence="12" type="ORF">CVE23_06535</name>
</gene>
<feature type="binding site" evidence="6 9">
    <location>
        <begin position="138"/>
        <end position="140"/>
    </location>
    <ligand>
        <name>substrate</name>
    </ligand>
</feature>
<evidence type="ECO:0000259" key="11">
    <source>
        <dbReference type="PROSITE" id="PS51733"/>
    </source>
</evidence>
<dbReference type="NCBIfam" id="TIGR00214">
    <property type="entry name" value="lipB"/>
    <property type="match status" value="1"/>
</dbReference>
<evidence type="ECO:0000256" key="9">
    <source>
        <dbReference type="PIRSR" id="PIRSR016262-2"/>
    </source>
</evidence>
<comment type="catalytic activity">
    <reaction evidence="6 7">
        <text>octanoyl-[ACP] + L-lysyl-[protein] = N(6)-octanoyl-L-lysyl-[protein] + holo-[ACP] + H(+)</text>
        <dbReference type="Rhea" id="RHEA:17665"/>
        <dbReference type="Rhea" id="RHEA-COMP:9636"/>
        <dbReference type="Rhea" id="RHEA-COMP:9685"/>
        <dbReference type="Rhea" id="RHEA-COMP:9752"/>
        <dbReference type="Rhea" id="RHEA-COMP:9928"/>
        <dbReference type="ChEBI" id="CHEBI:15378"/>
        <dbReference type="ChEBI" id="CHEBI:29969"/>
        <dbReference type="ChEBI" id="CHEBI:64479"/>
        <dbReference type="ChEBI" id="CHEBI:78463"/>
        <dbReference type="ChEBI" id="CHEBI:78809"/>
        <dbReference type="EC" id="2.3.1.181"/>
    </reaction>
</comment>
<comment type="function">
    <text evidence="5 6 7">Catalyzes the transfer of endogenously produced octanoic acid from octanoyl-acyl-carrier-protein onto the lipoyl domains of lipoate-dependent enzymes. Lipoyl-ACP can also act as a substrate although octanoyl-ACP is likely to be the physiological substrate.</text>
</comment>
<proteinExistence type="inferred from homology"/>
<dbReference type="FunFam" id="3.30.930.10:FF:000020">
    <property type="entry name" value="Octanoyltransferase"/>
    <property type="match status" value="1"/>
</dbReference>
<dbReference type="AlphaFoldDB" id="A0A2K8QSV4"/>
<name>A0A2K8QSV4_9GAMM</name>
<comment type="similarity">
    <text evidence="6 7">Belongs to the LipB family.</text>
</comment>
<dbReference type="NCBIfam" id="NF010922">
    <property type="entry name" value="PRK14342.1"/>
    <property type="match status" value="1"/>
</dbReference>
<dbReference type="PROSITE" id="PS51733">
    <property type="entry name" value="BPL_LPL_CATALYTIC"/>
    <property type="match status" value="1"/>
</dbReference>
<keyword evidence="13" id="KW-1185">Reference proteome</keyword>
<dbReference type="SUPFAM" id="SSF55681">
    <property type="entry name" value="Class II aaRS and biotin synthetases"/>
    <property type="match status" value="1"/>
</dbReference>
<dbReference type="PIRSF" id="PIRSF016262">
    <property type="entry name" value="LPLase"/>
    <property type="match status" value="1"/>
</dbReference>
<keyword evidence="3 6" id="KW-0808">Transferase</keyword>
<evidence type="ECO:0000256" key="7">
    <source>
        <dbReference type="PIRNR" id="PIRNR016262"/>
    </source>
</evidence>
<keyword evidence="2 6" id="KW-0963">Cytoplasm</keyword>
<dbReference type="GO" id="GO:0009249">
    <property type="term" value="P:protein lipoylation"/>
    <property type="evidence" value="ECO:0007669"/>
    <property type="project" value="InterPro"/>
</dbReference>
<feature type="site" description="Lowers pKa of active site Cys" evidence="6 10">
    <location>
        <position position="135"/>
    </location>
</feature>
<dbReference type="PANTHER" id="PTHR10993:SF7">
    <property type="entry name" value="LIPOYLTRANSFERASE 2, MITOCHONDRIAL-RELATED"/>
    <property type="match status" value="1"/>
</dbReference>
<evidence type="ECO:0000256" key="3">
    <source>
        <dbReference type="ARBA" id="ARBA00022679"/>
    </source>
</evidence>
<evidence type="ECO:0000256" key="6">
    <source>
        <dbReference type="HAMAP-Rule" id="MF_00013"/>
    </source>
</evidence>
<evidence type="ECO:0000256" key="8">
    <source>
        <dbReference type="PIRSR" id="PIRSR016262-1"/>
    </source>
</evidence>
<dbReference type="CDD" id="cd16444">
    <property type="entry name" value="LipB"/>
    <property type="match status" value="1"/>
</dbReference>
<dbReference type="EMBL" id="CP025003">
    <property type="protein sequence ID" value="ATZ96581.1"/>
    <property type="molecule type" value="Genomic_DNA"/>
</dbReference>
<dbReference type="EC" id="2.3.1.181" evidence="6 7"/>
<dbReference type="InterPro" id="IPR004143">
    <property type="entry name" value="BPL_LPL_catalytic"/>
</dbReference>
<organism evidence="12 13">
    <name type="scientific">Dickeya fangzhongdai</name>
    <dbReference type="NCBI Taxonomy" id="1778540"/>
    <lineage>
        <taxon>Bacteria</taxon>
        <taxon>Pseudomonadati</taxon>
        <taxon>Pseudomonadota</taxon>
        <taxon>Gammaproteobacteria</taxon>
        <taxon>Enterobacterales</taxon>
        <taxon>Pectobacteriaceae</taxon>
        <taxon>Dickeya</taxon>
    </lineage>
</organism>
<dbReference type="RefSeq" id="WP_038920848.1">
    <property type="nucleotide sequence ID" value="NZ_BMJF01000009.1"/>
</dbReference>
<evidence type="ECO:0000256" key="2">
    <source>
        <dbReference type="ARBA" id="ARBA00022490"/>
    </source>
</evidence>
<sequence length="230" mass="25435">MVSDTIIVRQLGVQPYEPVSQAMHTFTEQRDSHSFDELWLVQHPPVFTQGQAGKAEHVLMPGDIPVIQSDRGGQVTYHGPGQQVMYVLIDIKRRKVGVRQLVTAIENTVVNTLAHYAVDAHARPDAPGVYVGERKICSLGLRIRHGCSFHGLALNIAMDLSPFLRINPCGYAGMAMTQLSEQVPGATVAETAPVMVNAFMELLDYRQQEWLEWNWSQQGAPHPLSAPDAS</sequence>
<comment type="subcellular location">
    <subcellularLocation>
        <location evidence="6">Cytoplasm</location>
    </subcellularLocation>
</comment>
<feature type="binding site" evidence="6 9">
    <location>
        <begin position="71"/>
        <end position="78"/>
    </location>
    <ligand>
        <name>substrate</name>
    </ligand>
</feature>
<evidence type="ECO:0000313" key="13">
    <source>
        <dbReference type="Proteomes" id="UP000231901"/>
    </source>
</evidence>
<dbReference type="InterPro" id="IPR045864">
    <property type="entry name" value="aa-tRNA-synth_II/BPL/LPL"/>
</dbReference>
<accession>A0A2K8QSV4</accession>
<feature type="binding site" evidence="6 9">
    <location>
        <begin position="151"/>
        <end position="153"/>
    </location>
    <ligand>
        <name>substrate</name>
    </ligand>
</feature>
<evidence type="ECO:0000256" key="10">
    <source>
        <dbReference type="PIRSR" id="PIRSR016262-3"/>
    </source>
</evidence>
<protein>
    <recommendedName>
        <fullName evidence="6 7">Octanoyltransferase</fullName>
        <ecNumber evidence="6 7">2.3.1.181</ecNumber>
    </recommendedName>
    <alternativeName>
        <fullName evidence="6">Lipoate-protein ligase B</fullName>
    </alternativeName>
    <alternativeName>
        <fullName evidence="6">Lipoyl/octanoyl transferase</fullName>
    </alternativeName>
    <alternativeName>
        <fullName evidence="6">Octanoyl-[acyl-carrier-protein]-protein N-octanoyltransferase</fullName>
    </alternativeName>
</protein>
<comment type="miscellaneous">
    <text evidence="6">In the reaction, the free carboxyl group of octanoic acid is attached via an amide linkage to the epsilon-amino group of a specific lysine residue of lipoyl domains of lipoate-dependent enzymes.</text>
</comment>
<dbReference type="GO" id="GO:0005737">
    <property type="term" value="C:cytoplasm"/>
    <property type="evidence" value="ECO:0007669"/>
    <property type="project" value="UniProtKB-SubCell"/>
</dbReference>
<evidence type="ECO:0000256" key="1">
    <source>
        <dbReference type="ARBA" id="ARBA00004821"/>
    </source>
</evidence>
<reference evidence="13" key="1">
    <citation type="journal article" date="2018" name="Genome Announc.">
        <title>Complete genome sequence of a Dickeya fangzhongdai type strain causing bleeding canker of pear tree trunks.</title>
        <authorList>
            <person name="Zhao Y."/>
            <person name="Tian Y."/>
            <person name="Li X."/>
            <person name="Hu B."/>
        </authorList>
    </citation>
    <scope>NUCLEOTIDE SEQUENCE [LARGE SCALE GENOMIC DNA]</scope>
    <source>
        <strain evidence="13">DSM 101947</strain>
    </source>
</reference>
<dbReference type="Proteomes" id="UP000231901">
    <property type="component" value="Chromosome"/>
</dbReference>
<dbReference type="Pfam" id="PF21948">
    <property type="entry name" value="LplA-B_cat"/>
    <property type="match status" value="1"/>
</dbReference>
<dbReference type="UniPathway" id="UPA00538">
    <property type="reaction ID" value="UER00592"/>
</dbReference>
<keyword evidence="4 6" id="KW-0012">Acyltransferase</keyword>
<feature type="active site" description="Acyl-thioester intermediate" evidence="6 8">
    <location>
        <position position="169"/>
    </location>
</feature>
<evidence type="ECO:0000256" key="5">
    <source>
        <dbReference type="ARBA" id="ARBA00024732"/>
    </source>
</evidence>
<dbReference type="KEGG" id="dfn:CVE23_06535"/>
<evidence type="ECO:0000256" key="4">
    <source>
        <dbReference type="ARBA" id="ARBA00023315"/>
    </source>
</evidence>
<dbReference type="PROSITE" id="PS01313">
    <property type="entry name" value="LIPB"/>
    <property type="match status" value="1"/>
</dbReference>
<dbReference type="InterPro" id="IPR000544">
    <property type="entry name" value="Octanoyltransferase"/>
</dbReference>
<comment type="pathway">
    <text evidence="1 6 7">Protein modification; protein lipoylation via endogenous pathway; protein N(6)-(lipoyl)lysine from octanoyl-[acyl-carrier-protein]: step 1/2.</text>
</comment>